<feature type="compositionally biased region" description="Basic and acidic residues" evidence="1">
    <location>
        <begin position="1256"/>
        <end position="1269"/>
    </location>
</feature>
<feature type="compositionally biased region" description="Gly residues" evidence="1">
    <location>
        <begin position="1805"/>
        <end position="1816"/>
    </location>
</feature>
<dbReference type="Proteomes" id="UP000255082">
    <property type="component" value="Unassembled WGS sequence"/>
</dbReference>
<feature type="region of interest" description="Disordered" evidence="1">
    <location>
        <begin position="1401"/>
        <end position="1981"/>
    </location>
</feature>
<feature type="compositionally biased region" description="Basic and acidic residues" evidence="1">
    <location>
        <begin position="1719"/>
        <end position="1733"/>
    </location>
</feature>
<name>A0A378WN03_9NOCA</name>
<protein>
    <submittedName>
        <fullName evidence="2">Uncharacterized protein</fullName>
    </submittedName>
</protein>
<feature type="compositionally biased region" description="Gly residues" evidence="1">
    <location>
        <begin position="1540"/>
        <end position="1551"/>
    </location>
</feature>
<evidence type="ECO:0000313" key="3">
    <source>
        <dbReference type="Proteomes" id="UP000255082"/>
    </source>
</evidence>
<feature type="compositionally biased region" description="Basic and acidic residues" evidence="1">
    <location>
        <begin position="1668"/>
        <end position="1711"/>
    </location>
</feature>
<feature type="compositionally biased region" description="Basic and acidic residues" evidence="1">
    <location>
        <begin position="271"/>
        <end position="288"/>
    </location>
</feature>
<proteinExistence type="predicted"/>
<feature type="compositionally biased region" description="Pro residues" evidence="1">
    <location>
        <begin position="2027"/>
        <end position="2036"/>
    </location>
</feature>
<feature type="compositionally biased region" description="Pro residues" evidence="1">
    <location>
        <begin position="1427"/>
        <end position="1436"/>
    </location>
</feature>
<sequence>MESRGHPRADLRKFFEDRRAEEARAEETESLGKALLGLLRVHDQTLVAARDRVAADAALLAARDVLAGYDGLPLDADGRPVDPANPKREVARLVPGRDGTPDRLVVVAPGANPDHVLDPAVRRALLGDDGEFVFQQVRVDADGHVRLSDMHRPPAGLDTPAHRPAELEQPRRAGTVPRSPDSAEPRAEDGPQPAGDRPEPVADPQAALDAKVLERAHVAADLEFWRSKVDHRADPFGDVDLSRNRWSETLRQLRGDTGRYVSDSAGPDSPDVARHEQLNPEQEREQTDHVDKLAEALDRLFHFEDRLDAIDREIHDLEQQGARHDASQAEAVRDELGRVADEHRAAVQRAKPLRRIRDELSRLLDDPAQRTPENLRRLADAEEAVEHAEHEIDRFNDERVALTGAWPDAVADHWRAAVGTDETPALRRISENVWVDHGRAPDEDGTGGRPARFIVVAGRAAFDHPDVPVHADDPAGPRRPADDRFDAPLLDALARHPELAPLLKDPATTVDRLAVTGELAGGDRDGAGQIRARIETMAPVEIERTGLPAHGRLGEDALPFAGDTMVRWRGADGRWHDTREGQARGFRAYQPELPRGTKLDKYWQKEVDGWRLPPKGWAAFGGTDNSHIPYRQREEKMPDGFSGTLGAEPFQNMVEPLVLRLLTDHWPELSYEQILTLSEAGRAELWWHQGPGPKPEPPPGWDEEAHHGMPLDGALYTIGKRWVQLYDMARKHPWVLGPLQRRPEIGEWVRGHTTWLPDGAFDPDHPVLRKIPIVRSFRGWKGWRAGPRIDLQPPHRPWSAADHVPPRDRVEWSTPRQNRDVARWNAVQRWADRVIGEFADDAGNADVHRIVDLLTRARDPLLDPADPGGARLEALNLARHPDGTPLTRAELTERIQLVKDHLMRNEMWVRDHADPTGRMVKKTYDRLPHVADAWLRLTGEGDGDGRTTPYNEDLLLLDDAYVEARYLADHDDATWHDADLEAARYGYDWDTNRRRLSGHLVIRDGVPVHPDELPPDAPEHDGDKTLRMSRIPYAVDAPAPDPSWLSPRERRAAEILAEAGARQRFPGLPRNPVEALKELAAREAGPLRALPAPGARDPLLDLLLRAGRVEQLADADPGERFVWAERLGEPEAAVESKQLPDTLRRLRGDLTRRLDDLGAGPDEPNRTRPALGDGAGERGTDAPGADERGVNGRSPDESGADGRGTGESDEGDTGASGAKPDRPDRPGSDSGGAVAPRADETRASGDGPLRQSGPMRPHELSSSRPEVERLATERARLSDELARLRAERDAATGSERERAARAYEEVRARVFALTERITDAAGPDFLAAQGARPVTNRVGIIEGDHPTVIVVGLRSDGSGGSPHRAELDAAADAHPELAQALTHPDVEIRYIRLTVDSQGRAHVAPLEAPTRPPRPDSEATPRVADPNPVPNPPTPEEPGTAPQREARNQQAPAADSPPGEARAEQAGAAKNARSQADTPNLAVAGERPVVPVRTGDPSEGEGGGANTNRNSSRDADAGESEGKGDPEEERAEEPRNTQTRGGGRRGSGSDGDGPDSESGDSGSRAGTGRPAGQQPPDGGAPDRPGGPTPRARDPRKPYITPVPHVPHNAEFDWPDYTPKRIDVNLPPAPIPTQPPHQPPPHQPTPPHQPPREPGPAQPGVGHHNPGGGHHDPHGHDHDHHGDPSGHGHGHDHADNDHHGDHNGHGHGDHGHDHHGHGHHDHDGRGHGHHDHDHHGHGHHGHRHQGHDHGGPQHHGPGHDGGRHEDHDHVERPGPGDGSPWHDRHDPDRVGDKGDHRDPRHHGHGGRAGYGLPGSGYDGSHVRPEGHDRGPDAVQGSSNPDAPRIPSPVPHAHSNIPVPPWLSDSGDRLGDENPRQSLSRAGSDQGVKAAGTAPNPFGAPVGAAQQPAESAFPQQVPPHQDLGSNAPAGHSPAATPLNPVGQGHGGADRHGTGNSDGMGYDPVSEHGNSDGTGYDPRSVIGHDHDRRFSVDRPFSLGDPAAGQAGHFGAQQVPAIQPQDNLPQNGFPPFAPPMPNGGPPASTSTPRHPAHPNGLPAPARPRILVQEFSGHRCAEVDPLTGSLHEAAEPMGPFSGVYGDLDGVEFVFFRTDDRLFLRVAGRLIDADDLAVVVHWQRAGRRHTEFTVTRAGLTVCTVRYRQRKPELDLGLWIRDVLDNPARRTQIFAEVRGVW</sequence>
<feature type="region of interest" description="Disordered" evidence="1">
    <location>
        <begin position="145"/>
        <end position="204"/>
    </location>
</feature>
<feature type="region of interest" description="Disordered" evidence="1">
    <location>
        <begin position="1"/>
        <end position="25"/>
    </location>
</feature>
<feature type="compositionally biased region" description="Basic and acidic residues" evidence="1">
    <location>
        <begin position="1511"/>
        <end position="1525"/>
    </location>
</feature>
<organism evidence="2 3">
    <name type="scientific">Nocardia africana</name>
    <dbReference type="NCBI Taxonomy" id="134964"/>
    <lineage>
        <taxon>Bacteria</taxon>
        <taxon>Bacillati</taxon>
        <taxon>Actinomycetota</taxon>
        <taxon>Actinomycetes</taxon>
        <taxon>Mycobacteriales</taxon>
        <taxon>Nocardiaceae</taxon>
        <taxon>Nocardia</taxon>
    </lineage>
</organism>
<feature type="region of interest" description="Disordered" evidence="1">
    <location>
        <begin position="257"/>
        <end position="288"/>
    </location>
</feature>
<accession>A0A378WN03</accession>
<feature type="compositionally biased region" description="Basic and acidic residues" evidence="1">
    <location>
        <begin position="1175"/>
        <end position="1196"/>
    </location>
</feature>
<gene>
    <name evidence="2" type="ORF">NCTC13184_01157</name>
</gene>
<feature type="region of interest" description="Disordered" evidence="1">
    <location>
        <begin position="2015"/>
        <end position="2055"/>
    </location>
</feature>
<dbReference type="EMBL" id="UGRU01000001">
    <property type="protein sequence ID" value="SUA41811.1"/>
    <property type="molecule type" value="Genomic_DNA"/>
</dbReference>
<evidence type="ECO:0000313" key="2">
    <source>
        <dbReference type="EMBL" id="SUA41811.1"/>
    </source>
</evidence>
<feature type="compositionally biased region" description="Basic residues" evidence="1">
    <location>
        <begin position="1734"/>
        <end position="1745"/>
    </location>
</feature>
<dbReference type="RefSeq" id="WP_128145072.1">
    <property type="nucleotide sequence ID" value="NZ_UGRU01000001.1"/>
</dbReference>
<feature type="compositionally biased region" description="Low complexity" evidence="1">
    <location>
        <begin position="1559"/>
        <end position="1589"/>
    </location>
</feature>
<dbReference type="OrthoDB" id="4505691at2"/>
<feature type="region of interest" description="Disordered" evidence="1">
    <location>
        <begin position="1152"/>
        <end position="1269"/>
    </location>
</feature>
<feature type="compositionally biased region" description="Basic and acidic residues" evidence="1">
    <location>
        <begin position="1864"/>
        <end position="1873"/>
    </location>
</feature>
<feature type="compositionally biased region" description="Pro residues" evidence="1">
    <location>
        <begin position="1626"/>
        <end position="1656"/>
    </location>
</feature>
<reference evidence="2 3" key="1">
    <citation type="submission" date="2018-06" db="EMBL/GenBank/DDBJ databases">
        <authorList>
            <consortium name="Pathogen Informatics"/>
            <person name="Doyle S."/>
        </authorList>
    </citation>
    <scope>NUCLEOTIDE SEQUENCE [LARGE SCALE GENOMIC DNA]</scope>
    <source>
        <strain evidence="2 3">NCTC13184</strain>
    </source>
</reference>
<feature type="compositionally biased region" description="Basic and acidic residues" evidence="1">
    <location>
        <begin position="160"/>
        <end position="171"/>
    </location>
</feature>
<feature type="compositionally biased region" description="Basic and acidic residues" evidence="1">
    <location>
        <begin position="1819"/>
        <end position="1830"/>
    </location>
</feature>
<evidence type="ECO:0000256" key="1">
    <source>
        <dbReference type="SAM" id="MobiDB-lite"/>
    </source>
</evidence>
<feature type="compositionally biased region" description="Basic and acidic residues" evidence="1">
    <location>
        <begin position="1746"/>
        <end position="1797"/>
    </location>
</feature>